<dbReference type="EMBL" id="JBHSIT010000014">
    <property type="protein sequence ID" value="MFC4912945.1"/>
    <property type="molecule type" value="Genomic_DNA"/>
</dbReference>
<comment type="caution">
    <text evidence="2">The sequence shown here is derived from an EMBL/GenBank/DDBJ whole genome shotgun (WGS) entry which is preliminary data.</text>
</comment>
<reference evidence="3" key="1">
    <citation type="journal article" date="2019" name="Int. J. Syst. Evol. Microbiol.">
        <title>The Global Catalogue of Microorganisms (GCM) 10K type strain sequencing project: providing services to taxonomists for standard genome sequencing and annotation.</title>
        <authorList>
            <consortium name="The Broad Institute Genomics Platform"/>
            <consortium name="The Broad Institute Genome Sequencing Center for Infectious Disease"/>
            <person name="Wu L."/>
            <person name="Ma J."/>
        </authorList>
    </citation>
    <scope>NUCLEOTIDE SEQUENCE [LARGE SCALE GENOMIC DNA]</scope>
    <source>
        <strain evidence="3">KLKA75</strain>
    </source>
</reference>
<name>A0ABV9UBH1_9ACTN</name>
<feature type="transmembrane region" description="Helical" evidence="1">
    <location>
        <begin position="50"/>
        <end position="71"/>
    </location>
</feature>
<evidence type="ECO:0000313" key="2">
    <source>
        <dbReference type="EMBL" id="MFC4912945.1"/>
    </source>
</evidence>
<proteinExistence type="predicted"/>
<dbReference type="RefSeq" id="WP_378263372.1">
    <property type="nucleotide sequence ID" value="NZ_JBHSIT010000014.1"/>
</dbReference>
<keyword evidence="1" id="KW-1133">Transmembrane helix</keyword>
<evidence type="ECO:0000313" key="3">
    <source>
        <dbReference type="Proteomes" id="UP001595872"/>
    </source>
</evidence>
<keyword evidence="1" id="KW-0472">Membrane</keyword>
<feature type="transmembrane region" description="Helical" evidence="1">
    <location>
        <begin position="21"/>
        <end position="38"/>
    </location>
</feature>
<dbReference type="Proteomes" id="UP001595872">
    <property type="component" value="Unassembled WGS sequence"/>
</dbReference>
<keyword evidence="1" id="KW-0812">Transmembrane</keyword>
<sequence>MLWITQLQKILHVETLARVNGWSSVPAYALAPIALLLVGPLTEHDGPGKAALVVAATLLISTVAALLALLLGSRMDSRTGEGEPELLTAS</sequence>
<accession>A0ABV9UBH1</accession>
<protein>
    <submittedName>
        <fullName evidence="2">Uncharacterized protein</fullName>
    </submittedName>
</protein>
<gene>
    <name evidence="2" type="ORF">ACFPCY_36990</name>
</gene>
<keyword evidence="3" id="KW-1185">Reference proteome</keyword>
<organism evidence="2 3">
    <name type="scientific">Actinomadura gamaensis</name>
    <dbReference type="NCBI Taxonomy" id="1763541"/>
    <lineage>
        <taxon>Bacteria</taxon>
        <taxon>Bacillati</taxon>
        <taxon>Actinomycetota</taxon>
        <taxon>Actinomycetes</taxon>
        <taxon>Streptosporangiales</taxon>
        <taxon>Thermomonosporaceae</taxon>
        <taxon>Actinomadura</taxon>
    </lineage>
</organism>
<evidence type="ECO:0000256" key="1">
    <source>
        <dbReference type="SAM" id="Phobius"/>
    </source>
</evidence>